<evidence type="ECO:0000259" key="2">
    <source>
        <dbReference type="Pfam" id="PF00326"/>
    </source>
</evidence>
<dbReference type="GeneID" id="20079497"/>
<evidence type="ECO:0000313" key="4">
    <source>
        <dbReference type="EMBL" id="ETW08083.1"/>
    </source>
</evidence>
<dbReference type="InterPro" id="IPR036208">
    <property type="entry name" value="VHL_sf"/>
</dbReference>
<dbReference type="eggNOG" id="KOG2281">
    <property type="taxonomic scope" value="Eukaryota"/>
</dbReference>
<dbReference type="Gene3D" id="2.140.10.30">
    <property type="entry name" value="Dipeptidylpeptidase IV, N-terminal domain"/>
    <property type="match status" value="1"/>
</dbReference>
<dbReference type="InterPro" id="IPR001375">
    <property type="entry name" value="Peptidase_S9_cat"/>
</dbReference>
<dbReference type="GO" id="GO:0006508">
    <property type="term" value="P:proteolysis"/>
    <property type="evidence" value="ECO:0007669"/>
    <property type="project" value="InterPro"/>
</dbReference>
<feature type="domain" description="Peptidase S9 prolyl oligopeptidase catalytic" evidence="2">
    <location>
        <begin position="650"/>
        <end position="768"/>
    </location>
</feature>
<gene>
    <name evidence="4" type="ORF">H310_02447</name>
</gene>
<dbReference type="SUPFAM" id="SSF82171">
    <property type="entry name" value="DPP6 N-terminal domain-like"/>
    <property type="match status" value="1"/>
</dbReference>
<dbReference type="OrthoDB" id="413400at2759"/>
<dbReference type="AlphaFoldDB" id="A0A024UR38"/>
<name>A0A024UR38_9STRA</name>
<feature type="region of interest" description="Disordered" evidence="1">
    <location>
        <begin position="256"/>
        <end position="277"/>
    </location>
</feature>
<proteinExistence type="predicted"/>
<organism evidence="4">
    <name type="scientific">Aphanomyces invadans</name>
    <dbReference type="NCBI Taxonomy" id="157072"/>
    <lineage>
        <taxon>Eukaryota</taxon>
        <taxon>Sar</taxon>
        <taxon>Stramenopiles</taxon>
        <taxon>Oomycota</taxon>
        <taxon>Saprolegniomycetes</taxon>
        <taxon>Saprolegniales</taxon>
        <taxon>Verrucalvaceae</taxon>
        <taxon>Aphanomyces</taxon>
    </lineage>
</organism>
<dbReference type="InterPro" id="IPR002469">
    <property type="entry name" value="Peptidase_S9B_N"/>
</dbReference>
<dbReference type="PANTHER" id="PTHR11731:SF118">
    <property type="entry name" value="BLR1971 PROTEIN"/>
    <property type="match status" value="1"/>
</dbReference>
<dbReference type="InterPro" id="IPR037140">
    <property type="entry name" value="VHL_beta_dom_sf"/>
</dbReference>
<dbReference type="InterPro" id="IPR029058">
    <property type="entry name" value="AB_hydrolase_fold"/>
</dbReference>
<dbReference type="SUPFAM" id="SSF53474">
    <property type="entry name" value="alpha/beta-Hydrolases"/>
    <property type="match status" value="1"/>
</dbReference>
<protein>
    <recommendedName>
        <fullName evidence="5">Peptidase S9 prolyl oligopeptidase catalytic domain-containing protein</fullName>
    </recommendedName>
</protein>
<dbReference type="Gene3D" id="3.40.50.1820">
    <property type="entry name" value="alpha/beta hydrolase"/>
    <property type="match status" value="1"/>
</dbReference>
<dbReference type="GO" id="GO:0008236">
    <property type="term" value="F:serine-type peptidase activity"/>
    <property type="evidence" value="ECO:0007669"/>
    <property type="project" value="InterPro"/>
</dbReference>
<evidence type="ECO:0008006" key="5">
    <source>
        <dbReference type="Google" id="ProtNLM"/>
    </source>
</evidence>
<dbReference type="Pfam" id="PF00930">
    <property type="entry name" value="DPPIV_N"/>
    <property type="match status" value="1"/>
</dbReference>
<dbReference type="Gene3D" id="2.60.40.780">
    <property type="entry name" value="von Hippel-Lindau disease tumour suppressor, beta domain"/>
    <property type="match status" value="1"/>
</dbReference>
<dbReference type="EMBL" id="KI913954">
    <property type="protein sequence ID" value="ETW08083.1"/>
    <property type="molecule type" value="Genomic_DNA"/>
</dbReference>
<evidence type="ECO:0000259" key="3">
    <source>
        <dbReference type="Pfam" id="PF00930"/>
    </source>
</evidence>
<sequence>MEPGRWTGSAADYARAASLPQLLQGKVLNEQVEPKWSSDNTRLWYLRQTGWDGANEVCVVDIHTGKALVDNQRLKESLGSALAPTFPGVEPGRIRFTSVGLICHALNVVRVQVAVIPPDASATESTVPKVLRSWFRVDLDTYTVTEEDPEAAGENDPGGVVSAARMITQHDGNETTVQFVNACSYPLHAYWVDGNGKETMYFDVAPGGSVDQHTYGGHVWHLKHATTKLSVAWHRAIDLPQRVRILGVDSVERMPFTPKSPPVDAASPGHNQAEGQGDTSAFNVVHNGVQLTFDGTATAYYDRIALSPTGDYIACFKVIEPPESAKYTLTLVEHCPKPGRKHPAAQTHAYPKPGDPLPTLEPYVIHIATGRLVAVDTALCKTPYDITNLTWHPSGQWFSFLYNPRGHRFLRLVGVHIDGASRVLLEETAPTSFVLHPKHFMQHLHDTHELLWTSEQLDTRHLYMYYIPINFDDIVAPLVGFALTQGPFVVRKVVDVDIAHRTVTLAVCGLYPGEDPYHIHVVRVHLDTTQLVRLTSADGCHRPLEYSPDMSVYLDRYSRVDMAPVVELRRTEDGSLICVLEQGDVSPLEAVDWHPPTRLAFPGRDGTSLIYGIVVFPLGYDFKTPLRVVENIYAGPHGAHVPKSFGLHLDMQKLAELGFAVVQMDGMGTAHRSKSFHDVCYQNVIDAGFPDRKRWIQALATTFPNLDLSKGVGIYGGSAGGQNAVSGLLTHGDLYTVAVADCGCHDNRVDKLWWNELWMGYPFDATVYAAISHDPPHCNRFKIRQHANYGDAIAQL</sequence>
<reference evidence="4" key="1">
    <citation type="submission" date="2013-12" db="EMBL/GenBank/DDBJ databases">
        <title>The Genome Sequence of Aphanomyces invadans NJM9701.</title>
        <authorList>
            <consortium name="The Broad Institute Genomics Platform"/>
            <person name="Russ C."/>
            <person name="Tyler B."/>
            <person name="van West P."/>
            <person name="Dieguez-Uribeondo J."/>
            <person name="Young S.K."/>
            <person name="Zeng Q."/>
            <person name="Gargeya S."/>
            <person name="Fitzgerald M."/>
            <person name="Abouelleil A."/>
            <person name="Alvarado L."/>
            <person name="Chapman S.B."/>
            <person name="Gainer-Dewar J."/>
            <person name="Goldberg J."/>
            <person name="Griggs A."/>
            <person name="Gujja S."/>
            <person name="Hansen M."/>
            <person name="Howarth C."/>
            <person name="Imamovic A."/>
            <person name="Ireland A."/>
            <person name="Larimer J."/>
            <person name="McCowan C."/>
            <person name="Murphy C."/>
            <person name="Pearson M."/>
            <person name="Poon T.W."/>
            <person name="Priest M."/>
            <person name="Roberts A."/>
            <person name="Saif S."/>
            <person name="Shea T."/>
            <person name="Sykes S."/>
            <person name="Wortman J."/>
            <person name="Nusbaum C."/>
            <person name="Birren B."/>
        </authorList>
    </citation>
    <scope>NUCLEOTIDE SEQUENCE [LARGE SCALE GENOMIC DNA]</scope>
    <source>
        <strain evidence="4">NJM9701</strain>
    </source>
</reference>
<dbReference type="InterPro" id="IPR050278">
    <property type="entry name" value="Serine_Prot_S9B/DPPIV"/>
</dbReference>
<accession>A0A024UR38</accession>
<dbReference type="Pfam" id="PF00326">
    <property type="entry name" value="Peptidase_S9"/>
    <property type="match status" value="1"/>
</dbReference>
<dbReference type="RefSeq" id="XP_008864176.1">
    <property type="nucleotide sequence ID" value="XM_008865954.1"/>
</dbReference>
<dbReference type="VEuPathDB" id="FungiDB:H310_02447"/>
<evidence type="ECO:0000256" key="1">
    <source>
        <dbReference type="SAM" id="MobiDB-lite"/>
    </source>
</evidence>
<dbReference type="PANTHER" id="PTHR11731">
    <property type="entry name" value="PROTEASE FAMILY S9B,C DIPEPTIDYL-PEPTIDASE IV-RELATED"/>
    <property type="match status" value="1"/>
</dbReference>
<feature type="domain" description="Dipeptidylpeptidase IV N-terminal" evidence="3">
    <location>
        <begin position="307"/>
        <end position="562"/>
    </location>
</feature>
<dbReference type="SUPFAM" id="SSF49468">
    <property type="entry name" value="VHL"/>
    <property type="match status" value="1"/>
</dbReference>